<gene>
    <name evidence="1" type="ORF">BpHYR1_054566</name>
</gene>
<organism evidence="1 2">
    <name type="scientific">Brachionus plicatilis</name>
    <name type="common">Marine rotifer</name>
    <name type="synonym">Brachionus muelleri</name>
    <dbReference type="NCBI Taxonomy" id="10195"/>
    <lineage>
        <taxon>Eukaryota</taxon>
        <taxon>Metazoa</taxon>
        <taxon>Spiralia</taxon>
        <taxon>Gnathifera</taxon>
        <taxon>Rotifera</taxon>
        <taxon>Eurotatoria</taxon>
        <taxon>Monogononta</taxon>
        <taxon>Pseudotrocha</taxon>
        <taxon>Ploima</taxon>
        <taxon>Brachionidae</taxon>
        <taxon>Brachionus</taxon>
    </lineage>
</organism>
<protein>
    <submittedName>
        <fullName evidence="1">Uncharacterized protein</fullName>
    </submittedName>
</protein>
<evidence type="ECO:0000313" key="1">
    <source>
        <dbReference type="EMBL" id="RNA03158.1"/>
    </source>
</evidence>
<accession>A0A3M7PWV3</accession>
<dbReference type="AlphaFoldDB" id="A0A3M7PWV3"/>
<comment type="caution">
    <text evidence="1">The sequence shown here is derived from an EMBL/GenBank/DDBJ whole genome shotgun (WGS) entry which is preliminary data.</text>
</comment>
<name>A0A3M7PWV3_BRAPC</name>
<dbReference type="Proteomes" id="UP000276133">
    <property type="component" value="Unassembled WGS sequence"/>
</dbReference>
<sequence>MNFSSSRYFNLIELEEGSLGGPFCRVLMKGIIEQSIQTNHIKLDQLRLLAQTRIRLYIKKFIYSWVV</sequence>
<keyword evidence="2" id="KW-1185">Reference proteome</keyword>
<evidence type="ECO:0000313" key="2">
    <source>
        <dbReference type="Proteomes" id="UP000276133"/>
    </source>
</evidence>
<reference evidence="1 2" key="1">
    <citation type="journal article" date="2018" name="Sci. Rep.">
        <title>Genomic signatures of local adaptation to the degree of environmental predictability in rotifers.</title>
        <authorList>
            <person name="Franch-Gras L."/>
            <person name="Hahn C."/>
            <person name="Garcia-Roger E.M."/>
            <person name="Carmona M.J."/>
            <person name="Serra M."/>
            <person name="Gomez A."/>
        </authorList>
    </citation>
    <scope>NUCLEOTIDE SEQUENCE [LARGE SCALE GENOMIC DNA]</scope>
    <source>
        <strain evidence="1">HYR1</strain>
    </source>
</reference>
<dbReference type="EMBL" id="REGN01008609">
    <property type="protein sequence ID" value="RNA03158.1"/>
    <property type="molecule type" value="Genomic_DNA"/>
</dbReference>
<proteinExistence type="predicted"/>